<reference evidence="5 6" key="1">
    <citation type="journal article" date="2015" name="Genome Announc.">
        <title>Draft Genome of the Euendolithic (true boring) Cyanobacterium Mastigocoleus testarum strain BC008.</title>
        <authorList>
            <person name="Guida B.S."/>
            <person name="Garcia-Pichel F."/>
        </authorList>
    </citation>
    <scope>NUCLEOTIDE SEQUENCE [LARGE SCALE GENOMIC DNA]</scope>
    <source>
        <strain evidence="5 6">BC008</strain>
    </source>
</reference>
<feature type="domain" description="DUF1400" evidence="4">
    <location>
        <begin position="40"/>
        <end position="175"/>
    </location>
</feature>
<dbReference type="InterPro" id="IPR029058">
    <property type="entry name" value="AB_hydrolase_fold"/>
</dbReference>
<accession>A0A0V7ZNJ3</accession>
<dbReference type="Proteomes" id="UP000053372">
    <property type="component" value="Unassembled WGS sequence"/>
</dbReference>
<proteinExistence type="predicted"/>
<evidence type="ECO:0000256" key="3">
    <source>
        <dbReference type="ARBA" id="ARBA00023098"/>
    </source>
</evidence>
<keyword evidence="1" id="KW-0378">Hydrolase</keyword>
<evidence type="ECO:0000256" key="2">
    <source>
        <dbReference type="ARBA" id="ARBA00022963"/>
    </source>
</evidence>
<dbReference type="GO" id="GO:0003847">
    <property type="term" value="F:1-alkyl-2-acetylglycerophosphocholine esterase activity"/>
    <property type="evidence" value="ECO:0007669"/>
    <property type="project" value="TreeGrafter"/>
</dbReference>
<dbReference type="PANTHER" id="PTHR10272">
    <property type="entry name" value="PLATELET-ACTIVATING FACTOR ACETYLHYDROLASE"/>
    <property type="match status" value="1"/>
</dbReference>
<dbReference type="Pfam" id="PF03403">
    <property type="entry name" value="PAF-AH_p_II"/>
    <property type="match status" value="1"/>
</dbReference>
<dbReference type="SUPFAM" id="SSF53474">
    <property type="entry name" value="alpha/beta-Hydrolases"/>
    <property type="match status" value="1"/>
</dbReference>
<organism evidence="5 6">
    <name type="scientific">Mastigocoleus testarum BC008</name>
    <dbReference type="NCBI Taxonomy" id="371196"/>
    <lineage>
        <taxon>Bacteria</taxon>
        <taxon>Bacillati</taxon>
        <taxon>Cyanobacteriota</taxon>
        <taxon>Cyanophyceae</taxon>
        <taxon>Nostocales</taxon>
        <taxon>Hapalosiphonaceae</taxon>
        <taxon>Mastigocoleus</taxon>
    </lineage>
</organism>
<keyword evidence="2" id="KW-0442">Lipid degradation</keyword>
<protein>
    <recommendedName>
        <fullName evidence="4">DUF1400 domain-containing protein</fullName>
    </recommendedName>
</protein>
<dbReference type="PANTHER" id="PTHR10272:SF13">
    <property type="entry name" value="POLY(ETHYLENE TEREPHTHALATE) HYDROLASE"/>
    <property type="match status" value="1"/>
</dbReference>
<dbReference type="EMBL" id="LMTZ01000102">
    <property type="protein sequence ID" value="KST65946.1"/>
    <property type="molecule type" value="Genomic_DNA"/>
</dbReference>
<evidence type="ECO:0000259" key="4">
    <source>
        <dbReference type="Pfam" id="PF07176"/>
    </source>
</evidence>
<dbReference type="Pfam" id="PF07176">
    <property type="entry name" value="DUF1400"/>
    <property type="match status" value="1"/>
</dbReference>
<evidence type="ECO:0000256" key="1">
    <source>
        <dbReference type="ARBA" id="ARBA00022801"/>
    </source>
</evidence>
<name>A0A0V7ZNJ3_9CYAN</name>
<dbReference type="AlphaFoldDB" id="A0A0V7ZNJ3"/>
<dbReference type="InterPro" id="IPR010802">
    <property type="entry name" value="DUF1400"/>
</dbReference>
<evidence type="ECO:0000313" key="6">
    <source>
        <dbReference type="Proteomes" id="UP000053372"/>
    </source>
</evidence>
<gene>
    <name evidence="5" type="ORF">BC008_23305</name>
</gene>
<sequence>MKRSFFNSRSRPKFSLSQKWVLCTLNLIVLLVSLNSQTLAAKRLSLSFGIIQRSISIESLAFYARTGKLNNELKTYFQYAPKEKLTELRQVLITPIPLTNVEISQFLYTPIGENLLEKLENIIQGESRGVKIRGTSRSAGFYAMRAALILAASDSKEFTILDILEKFPSNKISIDLARSLEIALEVRSLINQTRKAIKLINKESQEEVNTNIATDISEILAANLRKSGNYSWQKSTISLVDPNRSRNFSADVYLPKVDRESPVIVISHGLGSDRTSFVYLAQYLASHGFVVAVPEHPGSNAEQLEALLSANTDKITSPEEFIDRPLDIKYLLDKLTSLSRTDPLFKGKLNTQQVGVVGQSFGGYTALALAGAQINVEQMNKTCSSLDDSLNVSLLLQCLAYNLNQSEYNLFDPRVKVAIAINPITSSVFGRDGFNQIRIPVMIISSSLDKIAPALPEQIKPFTWLQTQNKYLALIDGGTHFSTIAESPDATVPLPSNVIGVSPELAQNYIQVLSNTFFQAYVNSNANYRRYLDNGYINTISREALPLSIVRSLDLDRKKK</sequence>
<evidence type="ECO:0000313" key="5">
    <source>
        <dbReference type="EMBL" id="KST65946.1"/>
    </source>
</evidence>
<keyword evidence="3" id="KW-0443">Lipid metabolism</keyword>
<keyword evidence="6" id="KW-1185">Reference proteome</keyword>
<dbReference type="Gene3D" id="3.40.50.1820">
    <property type="entry name" value="alpha/beta hydrolase"/>
    <property type="match status" value="1"/>
</dbReference>
<comment type="caution">
    <text evidence="5">The sequence shown here is derived from an EMBL/GenBank/DDBJ whole genome shotgun (WGS) entry which is preliminary data.</text>
</comment>
<dbReference type="GO" id="GO:0016042">
    <property type="term" value="P:lipid catabolic process"/>
    <property type="evidence" value="ECO:0007669"/>
    <property type="project" value="UniProtKB-KW"/>
</dbReference>